<dbReference type="InterPro" id="IPR004481">
    <property type="entry name" value="K/Na/Ca-exchanger"/>
</dbReference>
<protein>
    <submittedName>
        <fullName evidence="7">K+-dependent Na+/Ca+ exchanger family protein</fullName>
    </submittedName>
</protein>
<feature type="transmembrane region" description="Helical" evidence="5">
    <location>
        <begin position="35"/>
        <end position="58"/>
    </location>
</feature>
<dbReference type="GO" id="GO:0006874">
    <property type="term" value="P:intracellular calcium ion homeostasis"/>
    <property type="evidence" value="ECO:0007669"/>
    <property type="project" value="TreeGrafter"/>
</dbReference>
<dbReference type="Gene3D" id="1.20.1420.30">
    <property type="entry name" value="NCX, central ion-binding region"/>
    <property type="match status" value="1"/>
</dbReference>
<feature type="transmembrane region" description="Helical" evidence="5">
    <location>
        <begin position="6"/>
        <end position="23"/>
    </location>
</feature>
<evidence type="ECO:0000256" key="5">
    <source>
        <dbReference type="SAM" id="Phobius"/>
    </source>
</evidence>
<comment type="subcellular location">
    <subcellularLocation>
        <location evidence="1">Membrane</location>
        <topology evidence="1">Multi-pass membrane protein</topology>
    </subcellularLocation>
</comment>
<accession>L1NAV0</accession>
<keyword evidence="3 5" id="KW-1133">Transmembrane helix</keyword>
<dbReference type="GO" id="GO:0005886">
    <property type="term" value="C:plasma membrane"/>
    <property type="evidence" value="ECO:0007669"/>
    <property type="project" value="TreeGrafter"/>
</dbReference>
<evidence type="ECO:0000259" key="6">
    <source>
        <dbReference type="Pfam" id="PF01699"/>
    </source>
</evidence>
<dbReference type="Proteomes" id="UP000010408">
    <property type="component" value="Unassembled WGS sequence"/>
</dbReference>
<keyword evidence="2 5" id="KW-0812">Transmembrane</keyword>
<feature type="transmembrane region" description="Helical" evidence="5">
    <location>
        <begin position="304"/>
        <end position="322"/>
    </location>
</feature>
<dbReference type="InterPro" id="IPR044880">
    <property type="entry name" value="NCX_ion-bd_dom_sf"/>
</dbReference>
<feature type="transmembrane region" description="Helical" evidence="5">
    <location>
        <begin position="78"/>
        <end position="96"/>
    </location>
</feature>
<reference evidence="7 8" key="1">
    <citation type="submission" date="2012-05" db="EMBL/GenBank/DDBJ databases">
        <authorList>
            <person name="Weinstock G."/>
            <person name="Sodergren E."/>
            <person name="Lobos E.A."/>
            <person name="Fulton L."/>
            <person name="Fulton R."/>
            <person name="Courtney L."/>
            <person name="Fronick C."/>
            <person name="O'Laughlin M."/>
            <person name="Godfrey J."/>
            <person name="Wilson R.M."/>
            <person name="Miner T."/>
            <person name="Farmer C."/>
            <person name="Delehaunty K."/>
            <person name="Cordes M."/>
            <person name="Minx P."/>
            <person name="Tomlinson C."/>
            <person name="Chen J."/>
            <person name="Wollam A."/>
            <person name="Pepin K.H."/>
            <person name="Bhonagiri V."/>
            <person name="Zhang X."/>
            <person name="Suruliraj S."/>
            <person name="Warren W."/>
            <person name="Mitreva M."/>
            <person name="Mardis E.R."/>
            <person name="Wilson R.K."/>
        </authorList>
    </citation>
    <scope>NUCLEOTIDE SEQUENCE [LARGE SCALE GENOMIC DNA]</scope>
    <source>
        <strain evidence="7 8">F0037</strain>
    </source>
</reference>
<feature type="transmembrane region" description="Helical" evidence="5">
    <location>
        <begin position="108"/>
        <end position="127"/>
    </location>
</feature>
<name>L1NAV0_9PORP</name>
<feature type="transmembrane region" description="Helical" evidence="5">
    <location>
        <begin position="277"/>
        <end position="297"/>
    </location>
</feature>
<keyword evidence="4 5" id="KW-0472">Membrane</keyword>
<dbReference type="eggNOG" id="COG0530">
    <property type="taxonomic scope" value="Bacteria"/>
</dbReference>
<dbReference type="InterPro" id="IPR004837">
    <property type="entry name" value="NaCa_Exmemb"/>
</dbReference>
<dbReference type="GO" id="GO:0005262">
    <property type="term" value="F:calcium channel activity"/>
    <property type="evidence" value="ECO:0007669"/>
    <property type="project" value="TreeGrafter"/>
</dbReference>
<feature type="transmembrane region" description="Helical" evidence="5">
    <location>
        <begin position="139"/>
        <end position="156"/>
    </location>
</feature>
<dbReference type="STRING" id="1127696.HMPREF9134_01641"/>
<evidence type="ECO:0000256" key="4">
    <source>
        <dbReference type="ARBA" id="ARBA00023136"/>
    </source>
</evidence>
<organism evidence="7 8">
    <name type="scientific">Porphyromonas catoniae F0037</name>
    <dbReference type="NCBI Taxonomy" id="1127696"/>
    <lineage>
        <taxon>Bacteria</taxon>
        <taxon>Pseudomonadati</taxon>
        <taxon>Bacteroidota</taxon>
        <taxon>Bacteroidia</taxon>
        <taxon>Bacteroidales</taxon>
        <taxon>Porphyromonadaceae</taxon>
        <taxon>Porphyromonas</taxon>
    </lineage>
</organism>
<dbReference type="PANTHER" id="PTHR10846:SF8">
    <property type="entry name" value="INNER MEMBRANE PROTEIN YRBG"/>
    <property type="match status" value="1"/>
</dbReference>
<dbReference type="GO" id="GO:0008273">
    <property type="term" value="F:calcium, potassium:sodium antiporter activity"/>
    <property type="evidence" value="ECO:0007669"/>
    <property type="project" value="TreeGrafter"/>
</dbReference>
<sequence>MFLDILLFILGIVLIIVGANYLTEGASVLARRFGVSPLVVGLTIVAFGTSSPELVVSLVSALRGNSDIAIGNVVGSNIFNVLVIGGITALVTPITITRSTIRREMPLMLLACLVLSVMALDRVFSGIGEVENVLSRSEGIILLGFFLIFLTYTFAIAKDKPSDPHVTSEPVKHYPLWLLIIFIIGGLASLIAGGELFVRSASSIARNLGMSEGFIGLTIVAAGTSLPELATSIAAALKKEPEIAVGNIVGSNIFNVFFILGTTATVTPIHIGGVSTLDFTMMSFAALLLYVFAVLFGQRVIKRMEGAVLVLCFVLYTVYLISQI</sequence>
<dbReference type="HOGENOM" id="CLU_007948_0_3_10"/>
<feature type="transmembrane region" description="Helical" evidence="5">
    <location>
        <begin position="249"/>
        <end position="271"/>
    </location>
</feature>
<dbReference type="PANTHER" id="PTHR10846">
    <property type="entry name" value="SODIUM/POTASSIUM/CALCIUM EXCHANGER"/>
    <property type="match status" value="1"/>
</dbReference>
<evidence type="ECO:0000256" key="1">
    <source>
        <dbReference type="ARBA" id="ARBA00004141"/>
    </source>
</evidence>
<proteinExistence type="predicted"/>
<evidence type="ECO:0000256" key="3">
    <source>
        <dbReference type="ARBA" id="ARBA00022989"/>
    </source>
</evidence>
<dbReference type="RefSeq" id="WP_005467766.1">
    <property type="nucleotide sequence ID" value="NZ_KB291032.1"/>
</dbReference>
<feature type="domain" description="Sodium/calcium exchanger membrane region" evidence="6">
    <location>
        <begin position="5"/>
        <end position="154"/>
    </location>
</feature>
<evidence type="ECO:0000256" key="2">
    <source>
        <dbReference type="ARBA" id="ARBA00022692"/>
    </source>
</evidence>
<evidence type="ECO:0000313" key="8">
    <source>
        <dbReference type="Proteomes" id="UP000010408"/>
    </source>
</evidence>
<dbReference type="PATRIC" id="fig|1127696.3.peg.1482"/>
<dbReference type="NCBIfam" id="TIGR00367">
    <property type="entry name" value="calcium/sodium antiporter"/>
    <property type="match status" value="1"/>
</dbReference>
<evidence type="ECO:0000313" key="7">
    <source>
        <dbReference type="EMBL" id="EKY00307.1"/>
    </source>
</evidence>
<gene>
    <name evidence="7" type="ORF">HMPREF9134_01641</name>
</gene>
<comment type="caution">
    <text evidence="7">The sequence shown here is derived from an EMBL/GenBank/DDBJ whole genome shotgun (WGS) entry which is preliminary data.</text>
</comment>
<dbReference type="Pfam" id="PF01699">
    <property type="entry name" value="Na_Ca_ex"/>
    <property type="match status" value="2"/>
</dbReference>
<feature type="transmembrane region" description="Helical" evidence="5">
    <location>
        <begin position="176"/>
        <end position="194"/>
    </location>
</feature>
<dbReference type="EMBL" id="AMEQ01000040">
    <property type="protein sequence ID" value="EKY00307.1"/>
    <property type="molecule type" value="Genomic_DNA"/>
</dbReference>
<feature type="domain" description="Sodium/calcium exchanger membrane region" evidence="6">
    <location>
        <begin position="179"/>
        <end position="321"/>
    </location>
</feature>
<dbReference type="AlphaFoldDB" id="L1NAV0"/>